<evidence type="ECO:0000313" key="2">
    <source>
        <dbReference type="Proteomes" id="UP001063698"/>
    </source>
</evidence>
<accession>A0A977PL38</accession>
<dbReference type="EMBL" id="CP006868">
    <property type="protein sequence ID" value="UXD22652.1"/>
    <property type="molecule type" value="Genomic_DNA"/>
</dbReference>
<keyword evidence="2" id="KW-1185">Reference proteome</keyword>
<proteinExistence type="predicted"/>
<dbReference type="AlphaFoldDB" id="A0A977PL38"/>
<dbReference type="Proteomes" id="UP001063698">
    <property type="component" value="Chromosome"/>
</dbReference>
<dbReference type="InterPro" id="IPR038437">
    <property type="entry name" value="GINS_Psf3_sf"/>
</dbReference>
<protein>
    <recommendedName>
        <fullName evidence="3">GINS subunit domain-containing protein</fullName>
    </recommendedName>
</protein>
<sequence length="198" mass="23568">MKLELAIDLEMEKFMEEKVKVMILKELVDVFNGEELLRLGKGMEIDLPRWLAEELVARGYAKYSREEDIVKLSKEISKYKFLENKHKDDPYPVQLPKNFYKMVKLIGEKAEELIRRGEFEGNMNDIFSIMNKLMKVKNDVEEIAEIRLLKMMKYVVSSKEVPVELRERCTPEEIHLVNELKYMIDVWYEKVLLTGEER</sequence>
<dbReference type="Gene3D" id="1.20.58.2050">
    <property type="match status" value="1"/>
</dbReference>
<reference evidence="1" key="1">
    <citation type="submission" date="2013-11" db="EMBL/GenBank/DDBJ databases">
        <title>Comparative genomics of Ignicoccus.</title>
        <authorList>
            <person name="Podar M."/>
        </authorList>
    </citation>
    <scope>NUCLEOTIDE SEQUENCE</scope>
    <source>
        <strain evidence="1">DSM 13166</strain>
    </source>
</reference>
<name>A0A977PL38_9CREN</name>
<gene>
    <name evidence="1" type="ORF">IPA_07035</name>
</gene>
<organism evidence="1 2">
    <name type="scientific">Ignicoccus pacificus DSM 13166</name>
    <dbReference type="NCBI Taxonomy" id="940294"/>
    <lineage>
        <taxon>Archaea</taxon>
        <taxon>Thermoproteota</taxon>
        <taxon>Thermoprotei</taxon>
        <taxon>Desulfurococcales</taxon>
        <taxon>Desulfurococcaceae</taxon>
        <taxon>Ignicoccus</taxon>
    </lineage>
</organism>
<evidence type="ECO:0008006" key="3">
    <source>
        <dbReference type="Google" id="ProtNLM"/>
    </source>
</evidence>
<evidence type="ECO:0000313" key="1">
    <source>
        <dbReference type="EMBL" id="UXD22652.1"/>
    </source>
</evidence>
<dbReference type="KEGG" id="ipc:IPA_07035"/>